<reference evidence="1 2" key="1">
    <citation type="submission" date="2024-02" db="EMBL/GenBank/DDBJ databases">
        <title>de novo genome assembly of Solanum bulbocastanum strain 11H21.</title>
        <authorList>
            <person name="Hosaka A.J."/>
        </authorList>
    </citation>
    <scope>NUCLEOTIDE SEQUENCE [LARGE SCALE GENOMIC DNA]</scope>
    <source>
        <tissue evidence="1">Young leaves</tissue>
    </source>
</reference>
<dbReference type="AlphaFoldDB" id="A0AAN8T420"/>
<name>A0AAN8T420_SOLBU</name>
<accession>A0AAN8T420</accession>
<organism evidence="1 2">
    <name type="scientific">Solanum bulbocastanum</name>
    <name type="common">Wild potato</name>
    <dbReference type="NCBI Taxonomy" id="147425"/>
    <lineage>
        <taxon>Eukaryota</taxon>
        <taxon>Viridiplantae</taxon>
        <taxon>Streptophyta</taxon>
        <taxon>Embryophyta</taxon>
        <taxon>Tracheophyta</taxon>
        <taxon>Spermatophyta</taxon>
        <taxon>Magnoliopsida</taxon>
        <taxon>eudicotyledons</taxon>
        <taxon>Gunneridae</taxon>
        <taxon>Pentapetalae</taxon>
        <taxon>asterids</taxon>
        <taxon>lamiids</taxon>
        <taxon>Solanales</taxon>
        <taxon>Solanaceae</taxon>
        <taxon>Solanoideae</taxon>
        <taxon>Solaneae</taxon>
        <taxon>Solanum</taxon>
    </lineage>
</organism>
<comment type="caution">
    <text evidence="1">The sequence shown here is derived from an EMBL/GenBank/DDBJ whole genome shotgun (WGS) entry which is preliminary data.</text>
</comment>
<protein>
    <submittedName>
        <fullName evidence="1">Uncharacterized protein</fullName>
    </submittedName>
</protein>
<gene>
    <name evidence="1" type="ORF">RDI58_024874</name>
</gene>
<proteinExistence type="predicted"/>
<dbReference type="EMBL" id="JBANQN010000010">
    <property type="protein sequence ID" value="KAK6778156.1"/>
    <property type="molecule type" value="Genomic_DNA"/>
</dbReference>
<evidence type="ECO:0000313" key="1">
    <source>
        <dbReference type="EMBL" id="KAK6778156.1"/>
    </source>
</evidence>
<dbReference type="Proteomes" id="UP001371456">
    <property type="component" value="Unassembled WGS sequence"/>
</dbReference>
<evidence type="ECO:0000313" key="2">
    <source>
        <dbReference type="Proteomes" id="UP001371456"/>
    </source>
</evidence>
<keyword evidence="2" id="KW-1185">Reference proteome</keyword>
<sequence length="42" mass="4728">MASKNIVVFCDDENQLSGGTNRVQTCLLRQETGILLTMRERS</sequence>